<keyword evidence="4" id="KW-1185">Reference proteome</keyword>
<dbReference type="PROSITE" id="PS50192">
    <property type="entry name" value="T_SNARE"/>
    <property type="match status" value="1"/>
</dbReference>
<dbReference type="SMART" id="SM00397">
    <property type="entry name" value="t_SNARE"/>
    <property type="match status" value="1"/>
</dbReference>
<keyword evidence="1" id="KW-0175">Coiled coil</keyword>
<evidence type="ECO:0000259" key="2">
    <source>
        <dbReference type="PROSITE" id="PS50192"/>
    </source>
</evidence>
<proteinExistence type="predicted"/>
<feature type="domain" description="T-SNARE coiled-coil homology" evidence="2">
    <location>
        <begin position="226"/>
        <end position="288"/>
    </location>
</feature>
<name>A0AAD3CK11_9STRA</name>
<gene>
    <name evidence="3" type="ORF">CTEN210_02673</name>
</gene>
<dbReference type="Gene3D" id="1.20.5.110">
    <property type="match status" value="1"/>
</dbReference>
<reference evidence="3 4" key="1">
    <citation type="journal article" date="2021" name="Sci. Rep.">
        <title>The genome of the diatom Chaetoceros tenuissimus carries an ancient integrated fragment of an extant virus.</title>
        <authorList>
            <person name="Hongo Y."/>
            <person name="Kimura K."/>
            <person name="Takaki Y."/>
            <person name="Yoshida Y."/>
            <person name="Baba S."/>
            <person name="Kobayashi G."/>
            <person name="Nagasaki K."/>
            <person name="Hano T."/>
            <person name="Tomaru Y."/>
        </authorList>
    </citation>
    <scope>NUCLEOTIDE SEQUENCE [LARGE SCALE GENOMIC DNA]</scope>
    <source>
        <strain evidence="3 4">NIES-3715</strain>
    </source>
</reference>
<evidence type="ECO:0000313" key="4">
    <source>
        <dbReference type="Proteomes" id="UP001054902"/>
    </source>
</evidence>
<dbReference type="AlphaFoldDB" id="A0AAD3CK11"/>
<protein>
    <recommendedName>
        <fullName evidence="2">t-SNARE coiled-coil homology domain-containing protein</fullName>
    </recommendedName>
</protein>
<dbReference type="InterPro" id="IPR000727">
    <property type="entry name" value="T_SNARE_dom"/>
</dbReference>
<evidence type="ECO:0000256" key="1">
    <source>
        <dbReference type="SAM" id="Coils"/>
    </source>
</evidence>
<comment type="caution">
    <text evidence="3">The sequence shown here is derived from an EMBL/GenBank/DDBJ whole genome shotgun (WGS) entry which is preliminary data.</text>
</comment>
<organism evidence="3 4">
    <name type="scientific">Chaetoceros tenuissimus</name>
    <dbReference type="NCBI Taxonomy" id="426638"/>
    <lineage>
        <taxon>Eukaryota</taxon>
        <taxon>Sar</taxon>
        <taxon>Stramenopiles</taxon>
        <taxon>Ochrophyta</taxon>
        <taxon>Bacillariophyta</taxon>
        <taxon>Coscinodiscophyceae</taxon>
        <taxon>Chaetocerotophycidae</taxon>
        <taxon>Chaetocerotales</taxon>
        <taxon>Chaetocerotaceae</taxon>
        <taxon>Chaetoceros</taxon>
    </lineage>
</organism>
<evidence type="ECO:0000313" key="3">
    <source>
        <dbReference type="EMBL" id="GFH46199.1"/>
    </source>
</evidence>
<dbReference type="CDD" id="cd15841">
    <property type="entry name" value="SNARE_Qc"/>
    <property type="match status" value="1"/>
</dbReference>
<sequence>MTSKDDKELLELLTKLYEMQENVGAKPKSTLEDKRNKAISTTAATMGRGKKAAQRGGRFIELKSSIVSRLKATHALLQEEQQRKTMSVVAGNNPKEIIQRQAQIREEIKQATDEWSEMNNIYKNEARKRKSKFTPEELDTQQALVQRLYAEIEKMKALSSTNYAKGGAGMNSRDDVAIGLNNQALNVYDLNDNSGPSWAGNGGGHGGGGGGVELTQEQHLQLQQIESRDQEFDKTLDLIGEGITDLAEIAQMQQEEVQRQNVMLENVGNRIDNAQEHITNVNAKMKETLDAVRGGDKICVDIMCIVLMAGLGAVMYQLIKTNGF</sequence>
<dbReference type="EMBL" id="BLLK01000022">
    <property type="protein sequence ID" value="GFH46199.1"/>
    <property type="molecule type" value="Genomic_DNA"/>
</dbReference>
<dbReference type="SUPFAM" id="SSF58038">
    <property type="entry name" value="SNARE fusion complex"/>
    <property type="match status" value="1"/>
</dbReference>
<dbReference type="Proteomes" id="UP001054902">
    <property type="component" value="Unassembled WGS sequence"/>
</dbReference>
<feature type="coiled-coil region" evidence="1">
    <location>
        <begin position="264"/>
        <end position="291"/>
    </location>
</feature>
<accession>A0AAD3CK11</accession>